<evidence type="ECO:0000313" key="9">
    <source>
        <dbReference type="EMBL" id="MCK6264518.1"/>
    </source>
</evidence>
<feature type="transmembrane region" description="Helical" evidence="7">
    <location>
        <begin position="64"/>
        <end position="84"/>
    </location>
</feature>
<dbReference type="GO" id="GO:0005886">
    <property type="term" value="C:plasma membrane"/>
    <property type="evidence" value="ECO:0007669"/>
    <property type="project" value="UniProtKB-SubCell"/>
</dbReference>
<dbReference type="PANTHER" id="PTHR30353:SF11">
    <property type="entry name" value="INNER MEMBRANE PROTEIN YQJA"/>
    <property type="match status" value="1"/>
</dbReference>
<evidence type="ECO:0000256" key="7">
    <source>
        <dbReference type="RuleBase" id="RU367016"/>
    </source>
</evidence>
<dbReference type="AlphaFoldDB" id="A0A9X2BM34"/>
<evidence type="ECO:0000256" key="6">
    <source>
        <dbReference type="ARBA" id="ARBA00023136"/>
    </source>
</evidence>
<evidence type="ECO:0000313" key="10">
    <source>
        <dbReference type="Proteomes" id="UP001139559"/>
    </source>
</evidence>
<comment type="subcellular location">
    <subcellularLocation>
        <location evidence="1 7">Cell membrane</location>
        <topology evidence="1 7">Multi-pass membrane protein</topology>
    </subcellularLocation>
</comment>
<evidence type="ECO:0000259" key="8">
    <source>
        <dbReference type="Pfam" id="PF09335"/>
    </source>
</evidence>
<feature type="transmembrane region" description="Helical" evidence="7">
    <location>
        <begin position="188"/>
        <end position="208"/>
    </location>
</feature>
<protein>
    <submittedName>
        <fullName evidence="9">DedA family protein</fullName>
    </submittedName>
</protein>
<feature type="domain" description="VTT" evidence="8">
    <location>
        <begin position="44"/>
        <end position="169"/>
    </location>
</feature>
<keyword evidence="4 7" id="KW-0812">Transmembrane</keyword>
<evidence type="ECO:0000256" key="1">
    <source>
        <dbReference type="ARBA" id="ARBA00004651"/>
    </source>
</evidence>
<dbReference type="InterPro" id="IPR032816">
    <property type="entry name" value="VTT_dom"/>
</dbReference>
<proteinExistence type="inferred from homology"/>
<gene>
    <name evidence="9" type="ORF">KP803_14655</name>
</gene>
<keyword evidence="10" id="KW-1185">Reference proteome</keyword>
<dbReference type="EMBL" id="JAJHVV010000009">
    <property type="protein sequence ID" value="MCK6264518.1"/>
    <property type="molecule type" value="Genomic_DNA"/>
</dbReference>
<keyword evidence="5 7" id="KW-1133">Transmembrane helix</keyword>
<sequence length="217" mass="24484">MQEMLVAIWHQDFDTLQQISTLKWFLLVLALILFIESSFVFLPFPGDSLVLFVGGMIGLSVFGFYPALALLCLAASFGSMCAYFQGRFLHKTKFVPFLERILPEDSLPRAKLLLDNYGFLSLFISRFIPFVRVLTPMLMGVSKLSPWRTLIISLSSSLIWCLVLLVIGKMVMINPLMSEYQALLTKSTLAMSLILMVIAVIGIIYRVIKSRQESAVE</sequence>
<evidence type="ECO:0000256" key="5">
    <source>
        <dbReference type="ARBA" id="ARBA00022989"/>
    </source>
</evidence>
<accession>A0A9X2BM34</accession>
<evidence type="ECO:0000256" key="4">
    <source>
        <dbReference type="ARBA" id="ARBA00022692"/>
    </source>
</evidence>
<evidence type="ECO:0000256" key="3">
    <source>
        <dbReference type="ARBA" id="ARBA00022475"/>
    </source>
</evidence>
<dbReference type="Pfam" id="PF09335">
    <property type="entry name" value="VTT_dom"/>
    <property type="match status" value="1"/>
</dbReference>
<evidence type="ECO:0000256" key="2">
    <source>
        <dbReference type="ARBA" id="ARBA00010792"/>
    </source>
</evidence>
<dbReference type="PANTHER" id="PTHR30353">
    <property type="entry name" value="INNER MEMBRANE PROTEIN DEDA-RELATED"/>
    <property type="match status" value="1"/>
</dbReference>
<feature type="transmembrane region" description="Helical" evidence="7">
    <location>
        <begin position="117"/>
        <end position="135"/>
    </location>
</feature>
<keyword evidence="6 7" id="KW-0472">Membrane</keyword>
<feature type="transmembrane region" description="Helical" evidence="7">
    <location>
        <begin position="24"/>
        <end position="44"/>
    </location>
</feature>
<keyword evidence="3 7" id="KW-1003">Cell membrane</keyword>
<reference evidence="9" key="1">
    <citation type="submission" date="2021-11" db="EMBL/GenBank/DDBJ databases">
        <title>Vibrio ZSDE26 sp. nov. and Vibrio ZSDZ34 sp. nov., isolated from coastal seawater in Qingdao.</title>
        <authorList>
            <person name="Zhang P."/>
        </authorList>
    </citation>
    <scope>NUCLEOTIDE SEQUENCE</scope>
    <source>
        <strain evidence="9">ZSDE26</strain>
    </source>
</reference>
<dbReference type="InterPro" id="IPR032818">
    <property type="entry name" value="DedA-like"/>
</dbReference>
<feature type="transmembrane region" description="Helical" evidence="7">
    <location>
        <begin position="147"/>
        <end position="167"/>
    </location>
</feature>
<name>A0A9X2BM34_9VIBR</name>
<dbReference type="RefSeq" id="WP_248009605.1">
    <property type="nucleotide sequence ID" value="NZ_JAJHVV010000009.1"/>
</dbReference>
<organism evidence="9 10">
    <name type="scientific">Vibrio amylolyticus</name>
    <dbReference type="NCBI Taxonomy" id="2847292"/>
    <lineage>
        <taxon>Bacteria</taxon>
        <taxon>Pseudomonadati</taxon>
        <taxon>Pseudomonadota</taxon>
        <taxon>Gammaproteobacteria</taxon>
        <taxon>Vibrionales</taxon>
        <taxon>Vibrionaceae</taxon>
        <taxon>Vibrio</taxon>
    </lineage>
</organism>
<comment type="caution">
    <text evidence="9">The sequence shown here is derived from an EMBL/GenBank/DDBJ whole genome shotgun (WGS) entry which is preliminary data.</text>
</comment>
<comment type="similarity">
    <text evidence="2 7">Belongs to the DedA family.</text>
</comment>
<dbReference type="Proteomes" id="UP001139559">
    <property type="component" value="Unassembled WGS sequence"/>
</dbReference>